<evidence type="ECO:0000256" key="1">
    <source>
        <dbReference type="SAM" id="Phobius"/>
    </source>
</evidence>
<dbReference type="Proteomes" id="UP000197098">
    <property type="component" value="Chromosome"/>
</dbReference>
<keyword evidence="1" id="KW-0472">Membrane</keyword>
<protein>
    <submittedName>
        <fullName evidence="2">Uncharacterized protein</fullName>
    </submittedName>
</protein>
<organism evidence="2 3">
    <name type="scientific">Kluyvera genomosp. 3</name>
    <dbReference type="NCBI Taxonomy" id="2774055"/>
    <lineage>
        <taxon>Bacteria</taxon>
        <taxon>Pseudomonadati</taxon>
        <taxon>Pseudomonadota</taxon>
        <taxon>Gammaproteobacteria</taxon>
        <taxon>Enterobacterales</taxon>
        <taxon>Enterobacteriaceae</taxon>
        <taxon>Kluyvera</taxon>
    </lineage>
</organism>
<sequence length="111" mass="12424">MVIIPVIGVLTLLTDYWRSSQSRVPTGGWLTPESWQLLLGGSFLLVLIAWFWLAFFRPARFNRWNSAKFVKHVESHLLQGAPAELTIIGDELADSVSKIVAYSPGKSAPRK</sequence>
<feature type="transmembrane region" description="Helical" evidence="1">
    <location>
        <begin position="38"/>
        <end position="56"/>
    </location>
</feature>
<dbReference type="EMBL" id="CP022114">
    <property type="protein sequence ID" value="ASG64306.1"/>
    <property type="molecule type" value="Genomic_DNA"/>
</dbReference>
<accession>A0A248KLZ3</accession>
<name>A0A248KLZ3_9ENTR</name>
<dbReference type="AlphaFoldDB" id="A0A248KLZ3"/>
<keyword evidence="1" id="KW-1133">Transmembrane helix</keyword>
<keyword evidence="1" id="KW-0812">Transmembrane</keyword>
<proteinExistence type="predicted"/>
<reference evidence="2 3" key="1">
    <citation type="submission" date="2017-06" db="EMBL/GenBank/DDBJ databases">
        <title>Origin of plasmid-mediated fosfomycin resistance gene fosA3.</title>
        <authorList>
            <person name="Ito R."/>
            <person name="Pacey M.P."/>
            <person name="Doi Y."/>
        </authorList>
    </citation>
    <scope>NUCLEOTIDE SEQUENCE [LARGE SCALE GENOMIC DNA]</scope>
    <source>
        <strain evidence="2 3">YDC799</strain>
    </source>
</reference>
<evidence type="ECO:0000313" key="2">
    <source>
        <dbReference type="EMBL" id="ASG64306.1"/>
    </source>
</evidence>
<evidence type="ECO:0000313" key="3">
    <source>
        <dbReference type="Proteomes" id="UP000197098"/>
    </source>
</evidence>
<gene>
    <name evidence="2" type="ORF">CEW81_22725</name>
</gene>